<dbReference type="Pfam" id="PF00746">
    <property type="entry name" value="Gram_pos_anchor"/>
    <property type="match status" value="1"/>
</dbReference>
<evidence type="ECO:0000259" key="7">
    <source>
        <dbReference type="PROSITE" id="PS50847"/>
    </source>
</evidence>
<name>A0A7H0IST9_9ACTN</name>
<evidence type="ECO:0000313" key="8">
    <source>
        <dbReference type="EMBL" id="QNP75855.1"/>
    </source>
</evidence>
<keyword evidence="9" id="KW-1185">Reference proteome</keyword>
<evidence type="ECO:0000256" key="3">
    <source>
        <dbReference type="ARBA" id="ARBA00022729"/>
    </source>
</evidence>
<evidence type="ECO:0000256" key="5">
    <source>
        <dbReference type="SAM" id="MobiDB-lite"/>
    </source>
</evidence>
<keyword evidence="4" id="KW-0572">Peptidoglycan-anchor</keyword>
<reference evidence="8 9" key="1">
    <citation type="submission" date="2020-08" db="EMBL/GenBank/DDBJ databases">
        <title>A novel species.</title>
        <authorList>
            <person name="Gao J."/>
        </authorList>
    </citation>
    <scope>NUCLEOTIDE SEQUENCE [LARGE SCALE GENOMIC DNA]</scope>
    <source>
        <strain evidence="8 9">CRXT-G-22</strain>
    </source>
</reference>
<gene>
    <name evidence="8" type="ORF">IAG44_19440</name>
</gene>
<dbReference type="Proteomes" id="UP000516052">
    <property type="component" value="Chromosome"/>
</dbReference>
<evidence type="ECO:0000256" key="2">
    <source>
        <dbReference type="ARBA" id="ARBA00022525"/>
    </source>
</evidence>
<evidence type="ECO:0000256" key="1">
    <source>
        <dbReference type="ARBA" id="ARBA00022512"/>
    </source>
</evidence>
<dbReference type="AlphaFoldDB" id="A0A7H0IST9"/>
<proteinExistence type="predicted"/>
<dbReference type="KEGG" id="sroi:IAG44_19440"/>
<dbReference type="NCBIfam" id="TIGR01167">
    <property type="entry name" value="LPXTG_anchor"/>
    <property type="match status" value="1"/>
</dbReference>
<feature type="region of interest" description="Disordered" evidence="5">
    <location>
        <begin position="13"/>
        <end position="44"/>
    </location>
</feature>
<keyword evidence="6" id="KW-0812">Transmembrane</keyword>
<keyword evidence="3" id="KW-0732">Signal</keyword>
<dbReference type="InterPro" id="IPR055371">
    <property type="entry name" value="SpaA_PFL_dom_4"/>
</dbReference>
<keyword evidence="6" id="KW-0472">Membrane</keyword>
<keyword evidence="2" id="KW-0964">Secreted</keyword>
<feature type="domain" description="Gram-positive cocci surface proteins LPxTG" evidence="7">
    <location>
        <begin position="451"/>
        <end position="486"/>
    </location>
</feature>
<dbReference type="InterPro" id="IPR019931">
    <property type="entry name" value="LPXTG_anchor"/>
</dbReference>
<dbReference type="EMBL" id="CP060828">
    <property type="protein sequence ID" value="QNP75855.1"/>
    <property type="molecule type" value="Genomic_DNA"/>
</dbReference>
<keyword evidence="6" id="KW-1133">Transmembrane helix</keyword>
<dbReference type="Pfam" id="PF24514">
    <property type="entry name" value="SpaA_4"/>
    <property type="match status" value="2"/>
</dbReference>
<protein>
    <submittedName>
        <fullName evidence="8">LPXTG cell wall anchor domain-containing protein</fullName>
    </submittedName>
</protein>
<organism evidence="8 9">
    <name type="scientific">Streptomyces roseirectus</name>
    <dbReference type="NCBI Taxonomy" id="2768066"/>
    <lineage>
        <taxon>Bacteria</taxon>
        <taxon>Bacillati</taxon>
        <taxon>Actinomycetota</taxon>
        <taxon>Actinomycetes</taxon>
        <taxon>Kitasatosporales</taxon>
        <taxon>Streptomycetaceae</taxon>
        <taxon>Streptomyces</taxon>
    </lineage>
</organism>
<feature type="region of interest" description="Disordered" evidence="5">
    <location>
        <begin position="397"/>
        <end position="456"/>
    </location>
</feature>
<evidence type="ECO:0000256" key="4">
    <source>
        <dbReference type="ARBA" id="ARBA00023088"/>
    </source>
</evidence>
<dbReference type="PROSITE" id="PS50847">
    <property type="entry name" value="GRAM_POS_ANCHORING"/>
    <property type="match status" value="1"/>
</dbReference>
<keyword evidence="1" id="KW-0134">Cell wall</keyword>
<evidence type="ECO:0000313" key="9">
    <source>
        <dbReference type="Proteomes" id="UP000516052"/>
    </source>
</evidence>
<feature type="transmembrane region" description="Helical" evidence="6">
    <location>
        <begin position="461"/>
        <end position="480"/>
    </location>
</feature>
<sequence length="486" mass="50663">MSNLLRDNNQQSLRDLGKDSVYTPGQPVNPATEQENDPNCRPLTGWRFTLGRGINGEVDGLSTVVPSTSGVQPVTEASVPLLDDEGDPTGATLAGAVNVELNSTDQALALARRLQIQGGTPTDPLNTADLGDTYAFGALRCAVDNQKNDNVDRAAFPAGSHHVFCFYYTVTPPPGSGTVVVRKELKDSDATQTFGFTGNISYTPDHDFSLAVTNGAAAEQTFRRSATKGNAYPAWNFAESVPDGWTLAGLTCSSARGTSTTTTSVSGAATVDLADGDTVTCTYTNARQSSPSTTGTLALRKRTIGRAGGPFAFTADGTTSLGSATTTTEDSPVALAWHELPTGRHTITETLPAATPEGSWRFDSAVCDGTAIQPTGSTPRTATFPIDLPKAGLDCTITNRWIPSPSPSPSPTPSPTHPPSPTPSTPSTPTPTPTPTPPNTPTPSPSPSPQLPSTGSADSHTFLAVLAAAFILTGTALLTLRRRLRR</sequence>
<feature type="compositionally biased region" description="Pro residues" evidence="5">
    <location>
        <begin position="404"/>
        <end position="450"/>
    </location>
</feature>
<evidence type="ECO:0000256" key="6">
    <source>
        <dbReference type="SAM" id="Phobius"/>
    </source>
</evidence>
<accession>A0A7H0IST9</accession>